<keyword evidence="2" id="KW-1185">Reference proteome</keyword>
<dbReference type="GO" id="GO:0060271">
    <property type="term" value="P:cilium assembly"/>
    <property type="evidence" value="ECO:0007669"/>
    <property type="project" value="TreeGrafter"/>
</dbReference>
<dbReference type="Pfam" id="PF14858">
    <property type="entry name" value="CFAP54_N"/>
    <property type="match status" value="1"/>
</dbReference>
<comment type="caution">
    <text evidence="1">The sequence shown here is derived from an EMBL/GenBank/DDBJ whole genome shotgun (WGS) entry which is preliminary data.</text>
</comment>
<dbReference type="OrthoDB" id="2104158at2759"/>
<accession>A0A8T1SI48</accession>
<proteinExistence type="predicted"/>
<dbReference type="PANTHER" id="PTHR33487:SF1">
    <property type="entry name" value="CILIA- AND FLAGELLA-ASSOCIATED PROTEIN 54"/>
    <property type="match status" value="1"/>
</dbReference>
<keyword evidence="1" id="KW-0966">Cell projection</keyword>
<name>A0A8T1SI48_CHESE</name>
<sequence length="277" mass="30735">MSSSPQNSETKKVFREATIKMAVMVFKRAVYESRRRPKGFFRPKLRVNLKEAQNLPWPRTVTERLLTEMFDGTAAHFLAILEALSDSNRQVLRPAPPVPDETEIRDVVSELFFAGMDILAGGGSFASTQGSYCTESSSVINASSTLLQLILTGKNGVSGEAAMKFIKLAFSYEEWDVFDSTIGLIVNFLQNQDDPIWKKAEMELRLITAMQPLVSTRRSKHGLSVQENIFKEATISRSSGRRTIALQEGSLKPGDPSDDLVTLATTLFSCICTSKQV</sequence>
<dbReference type="Proteomes" id="UP000765507">
    <property type="component" value="Unassembled WGS sequence"/>
</dbReference>
<keyword evidence="1" id="KW-0282">Flagellum</keyword>
<dbReference type="AlphaFoldDB" id="A0A8T1SI48"/>
<dbReference type="EMBL" id="JAHGAV010000220">
    <property type="protein sequence ID" value="KAG6928327.1"/>
    <property type="molecule type" value="Genomic_DNA"/>
</dbReference>
<evidence type="ECO:0000313" key="1">
    <source>
        <dbReference type="EMBL" id="KAG6928327.1"/>
    </source>
</evidence>
<reference evidence="1 2" key="1">
    <citation type="journal article" date="2020" name="G3 (Bethesda)">
        <title>Draft Genome of the Common Snapping Turtle, Chelydra serpentina, a Model for Phenotypic Plasticity in Reptiles.</title>
        <authorList>
            <person name="Das D."/>
            <person name="Singh S.K."/>
            <person name="Bierstedt J."/>
            <person name="Erickson A."/>
            <person name="Galli G.L.J."/>
            <person name="Crossley D.A. 2nd"/>
            <person name="Rhen T."/>
        </authorList>
    </citation>
    <scope>NUCLEOTIDE SEQUENCE [LARGE SCALE GENOMIC DNA]</scope>
    <source>
        <strain evidence="1">KW</strain>
    </source>
</reference>
<gene>
    <name evidence="1" type="ORF">G0U57_008343</name>
</gene>
<organism evidence="1 2">
    <name type="scientific">Chelydra serpentina</name>
    <name type="common">Snapping turtle</name>
    <name type="synonym">Testudo serpentina</name>
    <dbReference type="NCBI Taxonomy" id="8475"/>
    <lineage>
        <taxon>Eukaryota</taxon>
        <taxon>Metazoa</taxon>
        <taxon>Chordata</taxon>
        <taxon>Craniata</taxon>
        <taxon>Vertebrata</taxon>
        <taxon>Euteleostomi</taxon>
        <taxon>Archelosauria</taxon>
        <taxon>Testudinata</taxon>
        <taxon>Testudines</taxon>
        <taxon>Cryptodira</taxon>
        <taxon>Durocryptodira</taxon>
        <taxon>Americhelydia</taxon>
        <taxon>Chelydroidea</taxon>
        <taxon>Chelydridae</taxon>
        <taxon>Chelydra</taxon>
    </lineage>
</organism>
<dbReference type="InterPro" id="IPR027912">
    <property type="entry name" value="CFAP54"/>
</dbReference>
<dbReference type="PANTHER" id="PTHR33487">
    <property type="entry name" value="CILIA- AND FLAGELLA-ASSOCIATED PROTEIN 54"/>
    <property type="match status" value="1"/>
</dbReference>
<protein>
    <submittedName>
        <fullName evidence="1">Cilia and flagella associated protein 54</fullName>
    </submittedName>
</protein>
<keyword evidence="1" id="KW-0969">Cilium</keyword>
<evidence type="ECO:0000313" key="2">
    <source>
        <dbReference type="Proteomes" id="UP000765507"/>
    </source>
</evidence>